<reference evidence="1" key="1">
    <citation type="submission" date="2014-11" db="EMBL/GenBank/DDBJ databases">
        <authorList>
            <person name="Amaro Gonzalez C."/>
        </authorList>
    </citation>
    <scope>NUCLEOTIDE SEQUENCE</scope>
</reference>
<protein>
    <submittedName>
        <fullName evidence="1">Uncharacterized protein</fullName>
    </submittedName>
</protein>
<dbReference type="EMBL" id="GBXM01020021">
    <property type="protein sequence ID" value="JAH88556.1"/>
    <property type="molecule type" value="Transcribed_RNA"/>
</dbReference>
<proteinExistence type="predicted"/>
<sequence length="34" mass="4151">MTGQEEVKYSLQKYKVQYMSLYSFQRQRTVVPAY</sequence>
<accession>A0A0E9WE20</accession>
<organism evidence="1">
    <name type="scientific">Anguilla anguilla</name>
    <name type="common">European freshwater eel</name>
    <name type="synonym">Muraena anguilla</name>
    <dbReference type="NCBI Taxonomy" id="7936"/>
    <lineage>
        <taxon>Eukaryota</taxon>
        <taxon>Metazoa</taxon>
        <taxon>Chordata</taxon>
        <taxon>Craniata</taxon>
        <taxon>Vertebrata</taxon>
        <taxon>Euteleostomi</taxon>
        <taxon>Actinopterygii</taxon>
        <taxon>Neopterygii</taxon>
        <taxon>Teleostei</taxon>
        <taxon>Anguilliformes</taxon>
        <taxon>Anguillidae</taxon>
        <taxon>Anguilla</taxon>
    </lineage>
</organism>
<dbReference type="AlphaFoldDB" id="A0A0E9WE20"/>
<evidence type="ECO:0000313" key="1">
    <source>
        <dbReference type="EMBL" id="JAH88556.1"/>
    </source>
</evidence>
<reference evidence="1" key="2">
    <citation type="journal article" date="2015" name="Fish Shellfish Immunol.">
        <title>Early steps in the European eel (Anguilla anguilla)-Vibrio vulnificus interaction in the gills: Role of the RtxA13 toxin.</title>
        <authorList>
            <person name="Callol A."/>
            <person name="Pajuelo D."/>
            <person name="Ebbesson L."/>
            <person name="Teles M."/>
            <person name="MacKenzie S."/>
            <person name="Amaro C."/>
        </authorList>
    </citation>
    <scope>NUCLEOTIDE SEQUENCE</scope>
</reference>
<name>A0A0E9WE20_ANGAN</name>